<accession>A0A4Y8ZN45</accession>
<keyword evidence="4" id="KW-1003">Cell membrane</keyword>
<dbReference type="InterPro" id="IPR052168">
    <property type="entry name" value="Cytochrome_b561_oxidase"/>
</dbReference>
<evidence type="ECO:0000256" key="13">
    <source>
        <dbReference type="SAM" id="Phobius"/>
    </source>
</evidence>
<evidence type="ECO:0000313" key="15">
    <source>
        <dbReference type="EMBL" id="TFI56585.1"/>
    </source>
</evidence>
<dbReference type="Pfam" id="PF01292">
    <property type="entry name" value="Ni_hydr_CYTB"/>
    <property type="match status" value="1"/>
</dbReference>
<dbReference type="GO" id="GO:0005886">
    <property type="term" value="C:plasma membrane"/>
    <property type="evidence" value="ECO:0007669"/>
    <property type="project" value="UniProtKB-SubCell"/>
</dbReference>
<keyword evidence="16" id="KW-1185">Reference proteome</keyword>
<proteinExistence type="inferred from homology"/>
<name>A0A4Y8ZN45_9SPHN</name>
<comment type="similarity">
    <text evidence="12">Belongs to the cytochrome b561 family.</text>
</comment>
<evidence type="ECO:0000259" key="14">
    <source>
        <dbReference type="Pfam" id="PF01292"/>
    </source>
</evidence>
<evidence type="ECO:0000256" key="9">
    <source>
        <dbReference type="ARBA" id="ARBA00022989"/>
    </source>
</evidence>
<keyword evidence="11 13" id="KW-0472">Membrane</keyword>
<dbReference type="Proteomes" id="UP000298213">
    <property type="component" value="Unassembled WGS sequence"/>
</dbReference>
<dbReference type="SUPFAM" id="SSF81342">
    <property type="entry name" value="Transmembrane di-heme cytochromes"/>
    <property type="match status" value="1"/>
</dbReference>
<evidence type="ECO:0000256" key="5">
    <source>
        <dbReference type="ARBA" id="ARBA00022617"/>
    </source>
</evidence>
<dbReference type="GO" id="GO:0020037">
    <property type="term" value="F:heme binding"/>
    <property type="evidence" value="ECO:0007669"/>
    <property type="project" value="TreeGrafter"/>
</dbReference>
<sequence>MTGQEAARYTRVAIWLHWIIAALVVANLFLGFFHEDFGKAATPWMMFYHKSFGLTVLGLTLARLAWRLGHRPPAFDPALKPWEARLAGVIHALFYVALIAIPLSGWLLSSSSARGTNFFGLFDIAPLPISRSDDVHDLFEELHELLGLAMVGLLALHVAGALKHHLQGHRHLIGRMAPFLYRS</sequence>
<keyword evidence="3" id="KW-0813">Transport</keyword>
<evidence type="ECO:0000256" key="11">
    <source>
        <dbReference type="ARBA" id="ARBA00023136"/>
    </source>
</evidence>
<feature type="transmembrane region" description="Helical" evidence="13">
    <location>
        <begin position="86"/>
        <end position="108"/>
    </location>
</feature>
<dbReference type="GO" id="GO:0046872">
    <property type="term" value="F:metal ion binding"/>
    <property type="evidence" value="ECO:0007669"/>
    <property type="project" value="UniProtKB-KW"/>
</dbReference>
<protein>
    <submittedName>
        <fullName evidence="15">Cytochrome b</fullName>
    </submittedName>
</protein>
<keyword evidence="6 13" id="KW-0812">Transmembrane</keyword>
<evidence type="ECO:0000256" key="4">
    <source>
        <dbReference type="ARBA" id="ARBA00022475"/>
    </source>
</evidence>
<keyword evidence="7" id="KW-0479">Metal-binding</keyword>
<evidence type="ECO:0000256" key="10">
    <source>
        <dbReference type="ARBA" id="ARBA00023004"/>
    </source>
</evidence>
<gene>
    <name evidence="15" type="ORF">E2493_19460</name>
</gene>
<keyword evidence="5" id="KW-0349">Heme</keyword>
<evidence type="ECO:0000256" key="7">
    <source>
        <dbReference type="ARBA" id="ARBA00022723"/>
    </source>
</evidence>
<keyword evidence="8" id="KW-0249">Electron transport</keyword>
<evidence type="ECO:0000256" key="3">
    <source>
        <dbReference type="ARBA" id="ARBA00022448"/>
    </source>
</evidence>
<comment type="cofactor">
    <cofactor evidence="1">
        <name>heme b</name>
        <dbReference type="ChEBI" id="CHEBI:60344"/>
    </cofactor>
</comment>
<organism evidence="15 16">
    <name type="scientific">Sphingomonas parva</name>
    <dbReference type="NCBI Taxonomy" id="2555898"/>
    <lineage>
        <taxon>Bacteria</taxon>
        <taxon>Pseudomonadati</taxon>
        <taxon>Pseudomonadota</taxon>
        <taxon>Alphaproteobacteria</taxon>
        <taxon>Sphingomonadales</taxon>
        <taxon>Sphingomonadaceae</taxon>
        <taxon>Sphingomonas</taxon>
    </lineage>
</organism>
<evidence type="ECO:0000256" key="8">
    <source>
        <dbReference type="ARBA" id="ARBA00022982"/>
    </source>
</evidence>
<evidence type="ECO:0000256" key="2">
    <source>
        <dbReference type="ARBA" id="ARBA00004651"/>
    </source>
</evidence>
<dbReference type="InterPro" id="IPR011577">
    <property type="entry name" value="Cyt_b561_bac/Ni-Hgenase"/>
</dbReference>
<feature type="transmembrane region" description="Helical" evidence="13">
    <location>
        <begin position="145"/>
        <end position="162"/>
    </location>
</feature>
<dbReference type="EMBL" id="SPDV01000068">
    <property type="protein sequence ID" value="TFI56585.1"/>
    <property type="molecule type" value="Genomic_DNA"/>
</dbReference>
<dbReference type="PANTHER" id="PTHR30529:SF1">
    <property type="entry name" value="CYTOCHROME B561 HOMOLOG 2"/>
    <property type="match status" value="1"/>
</dbReference>
<dbReference type="OrthoDB" id="1247465at2"/>
<feature type="transmembrane region" description="Helical" evidence="13">
    <location>
        <begin position="46"/>
        <end position="66"/>
    </location>
</feature>
<reference evidence="15 16" key="1">
    <citation type="submission" date="2019-03" db="EMBL/GenBank/DDBJ databases">
        <title>Genome sequence of Sphingomonas sp. 17J27-24.</title>
        <authorList>
            <person name="Kim M."/>
            <person name="Maeng S."/>
            <person name="Sathiyaraj S."/>
        </authorList>
    </citation>
    <scope>NUCLEOTIDE SEQUENCE [LARGE SCALE GENOMIC DNA]</scope>
    <source>
        <strain evidence="15 16">17J27-24</strain>
    </source>
</reference>
<dbReference type="PANTHER" id="PTHR30529">
    <property type="entry name" value="CYTOCHROME B561"/>
    <property type="match status" value="1"/>
</dbReference>
<dbReference type="GO" id="GO:0009055">
    <property type="term" value="F:electron transfer activity"/>
    <property type="evidence" value="ECO:0007669"/>
    <property type="project" value="InterPro"/>
</dbReference>
<evidence type="ECO:0000313" key="16">
    <source>
        <dbReference type="Proteomes" id="UP000298213"/>
    </source>
</evidence>
<comment type="subcellular location">
    <subcellularLocation>
        <location evidence="2">Cell membrane</location>
        <topology evidence="2">Multi-pass membrane protein</topology>
    </subcellularLocation>
</comment>
<keyword evidence="9 13" id="KW-1133">Transmembrane helix</keyword>
<feature type="transmembrane region" description="Helical" evidence="13">
    <location>
        <begin position="12"/>
        <end position="34"/>
    </location>
</feature>
<keyword evidence="10" id="KW-0408">Iron</keyword>
<evidence type="ECO:0000256" key="6">
    <source>
        <dbReference type="ARBA" id="ARBA00022692"/>
    </source>
</evidence>
<evidence type="ECO:0000256" key="12">
    <source>
        <dbReference type="ARBA" id="ARBA00037975"/>
    </source>
</evidence>
<dbReference type="GO" id="GO:0022904">
    <property type="term" value="P:respiratory electron transport chain"/>
    <property type="evidence" value="ECO:0007669"/>
    <property type="project" value="InterPro"/>
</dbReference>
<feature type="domain" description="Cytochrome b561 bacterial/Ni-hydrogenase" evidence="14">
    <location>
        <begin position="8"/>
        <end position="177"/>
    </location>
</feature>
<comment type="caution">
    <text evidence="15">The sequence shown here is derived from an EMBL/GenBank/DDBJ whole genome shotgun (WGS) entry which is preliminary data.</text>
</comment>
<dbReference type="InterPro" id="IPR016174">
    <property type="entry name" value="Di-haem_cyt_TM"/>
</dbReference>
<dbReference type="AlphaFoldDB" id="A0A4Y8ZN45"/>
<dbReference type="RefSeq" id="WP_135090216.1">
    <property type="nucleotide sequence ID" value="NZ_SPDV01000068.1"/>
</dbReference>
<evidence type="ECO:0000256" key="1">
    <source>
        <dbReference type="ARBA" id="ARBA00001970"/>
    </source>
</evidence>